<feature type="region of interest" description="Disordered" evidence="1">
    <location>
        <begin position="139"/>
        <end position="158"/>
    </location>
</feature>
<feature type="compositionally biased region" description="Basic and acidic residues" evidence="1">
    <location>
        <begin position="223"/>
        <end position="242"/>
    </location>
</feature>
<feature type="region of interest" description="Disordered" evidence="1">
    <location>
        <begin position="223"/>
        <end position="323"/>
    </location>
</feature>
<feature type="compositionally biased region" description="Basic and acidic residues" evidence="1">
    <location>
        <begin position="281"/>
        <end position="292"/>
    </location>
</feature>
<organism evidence="2 3">
    <name type="scientific">Eimeria brunetti</name>
    <dbReference type="NCBI Taxonomy" id="51314"/>
    <lineage>
        <taxon>Eukaryota</taxon>
        <taxon>Sar</taxon>
        <taxon>Alveolata</taxon>
        <taxon>Apicomplexa</taxon>
        <taxon>Conoidasida</taxon>
        <taxon>Coccidia</taxon>
        <taxon>Eucoccidiorida</taxon>
        <taxon>Eimeriorina</taxon>
        <taxon>Eimeriidae</taxon>
        <taxon>Eimeria</taxon>
    </lineage>
</organism>
<proteinExistence type="predicted"/>
<keyword evidence="3" id="KW-1185">Reference proteome</keyword>
<reference evidence="2" key="2">
    <citation type="submission" date="2013-10" db="EMBL/GenBank/DDBJ databases">
        <authorList>
            <person name="Aslett M."/>
        </authorList>
    </citation>
    <scope>NUCLEOTIDE SEQUENCE [LARGE SCALE GENOMIC DNA]</scope>
    <source>
        <strain evidence="2">Houghton</strain>
    </source>
</reference>
<name>U6LD08_9EIME</name>
<protein>
    <submittedName>
        <fullName evidence="2">Uncharacterized protein</fullName>
    </submittedName>
</protein>
<reference evidence="2" key="1">
    <citation type="submission" date="2013-10" db="EMBL/GenBank/DDBJ databases">
        <title>Genomic analysis of the causative agents of coccidiosis in chickens.</title>
        <authorList>
            <person name="Reid A.J."/>
            <person name="Blake D."/>
            <person name="Billington K."/>
            <person name="Browne H."/>
            <person name="Dunn M."/>
            <person name="Hung S."/>
            <person name="Kawahara F."/>
            <person name="Miranda-Saavedra D."/>
            <person name="Mourier T."/>
            <person name="Nagra H."/>
            <person name="Otto T.D."/>
            <person name="Rawlings N."/>
            <person name="Sanchez A."/>
            <person name="Sanders M."/>
            <person name="Subramaniam C."/>
            <person name="Tay Y."/>
            <person name="Dear P."/>
            <person name="Doerig C."/>
            <person name="Gruber A."/>
            <person name="Parkinson J."/>
            <person name="Shirley M."/>
            <person name="Wan K.L."/>
            <person name="Berriman M."/>
            <person name="Tomley F."/>
            <person name="Pain A."/>
        </authorList>
    </citation>
    <scope>NUCLEOTIDE SEQUENCE [LARGE SCALE GENOMIC DNA]</scope>
    <source>
        <strain evidence="2">Houghton</strain>
    </source>
</reference>
<dbReference type="AlphaFoldDB" id="U6LD08"/>
<dbReference type="EMBL" id="HG710607">
    <property type="protein sequence ID" value="CDJ47113.1"/>
    <property type="molecule type" value="Genomic_DNA"/>
</dbReference>
<sequence>MTSLVTTIRKLKEIEYKGSFEEVVEKVSSILAEGEEPSEEILKDLFLSRFPYDMVKRVLKHDFTSWVDVREQMLAERAHVANRAATRYECTTERFRREVERRDDLIRHGWVLNSKQDRRQGQDKGWTHEQVVQRTNEPGRVGGKAWANQRDPKQASELGKGTQLQCFTLAGGAVIKTKKFQKCAENGIQSLKQRQRKQVMTQHHSLCMQKRVKGLDCFQKEAEVKEDPPFEKQRTAKLKELPKSAGPSDEEWGADICTASRKPSRRGGRTRQPHLQQQTETDIHDAQSHGDVEAQDVPPTSRLVPERPEARDKTCSEDTRENT</sequence>
<evidence type="ECO:0000313" key="2">
    <source>
        <dbReference type="EMBL" id="CDJ47113.1"/>
    </source>
</evidence>
<dbReference type="VEuPathDB" id="ToxoDB:EBH_0070760"/>
<feature type="compositionally biased region" description="Basic residues" evidence="1">
    <location>
        <begin position="262"/>
        <end position="272"/>
    </location>
</feature>
<accession>U6LD08</accession>
<evidence type="ECO:0000313" key="3">
    <source>
        <dbReference type="Proteomes" id="UP000030750"/>
    </source>
</evidence>
<dbReference type="Proteomes" id="UP000030750">
    <property type="component" value="Unassembled WGS sequence"/>
</dbReference>
<evidence type="ECO:0000256" key="1">
    <source>
        <dbReference type="SAM" id="MobiDB-lite"/>
    </source>
</evidence>
<feature type="compositionally biased region" description="Basic and acidic residues" evidence="1">
    <location>
        <begin position="304"/>
        <end position="323"/>
    </location>
</feature>
<gene>
    <name evidence="2" type="ORF">EBH_0070760</name>
</gene>